<dbReference type="InterPro" id="IPR036388">
    <property type="entry name" value="WH-like_DNA-bd_sf"/>
</dbReference>
<dbReference type="EMBL" id="CP098755">
    <property type="protein sequence ID" value="USG64371.1"/>
    <property type="molecule type" value="Genomic_DNA"/>
</dbReference>
<organism evidence="6 7">
    <name type="scientific">Brevibacillus ruminantium</name>
    <dbReference type="NCBI Taxonomy" id="2950604"/>
    <lineage>
        <taxon>Bacteria</taxon>
        <taxon>Bacillati</taxon>
        <taxon>Bacillota</taxon>
        <taxon>Bacilli</taxon>
        <taxon>Bacillales</taxon>
        <taxon>Paenibacillaceae</taxon>
        <taxon>Brevibacillus</taxon>
    </lineage>
</organism>
<dbReference type="Pfam" id="PF03704">
    <property type="entry name" value="BTAD"/>
    <property type="match status" value="1"/>
</dbReference>
<evidence type="ECO:0000313" key="7">
    <source>
        <dbReference type="Proteomes" id="UP001056500"/>
    </source>
</evidence>
<sequence>MTSRLFAGEDGAVGGHFQLFGSLKVSFDDVEVTTVISAGKVRLLLAYLVLNLDMPQSRRKLAFDFWPDSTDKQALSNLRKLLHDLRECLPQLDQYLHVTPAYIQWKQEQPIYSDVRAFEQAAKGTTLHELRIAEELYKGELLPGFYEEWLSAKREWLAQTYASVLEKLVSILEGKREYISAISYAKKLLAQNHLGEETYRTLMRLYALNNDTVNVVKMYRQLCTTLHDELGIEPAEETTLLFERLTQKGGESQAAVYRQASHVNSPTPLIGRIEEWGKLVRVWKQVTDGRKTLLIVKGEAGIGKTRLSLECKAWVESQGGYTAFAGCFPSVRSLAFTPVTAWLRSLPMPPLSLAVLSELSRLLPELSERYPDLPQPTAIQENWQVIRWYDAIEQMLLAMQPLLLILDDIQWSDRETLQLLSYLLRSDSKAKLFVIATMRTDEDPDDAVGSFFAGLRIERRLTEMELAPLTEDETKRLMAASVGDALANRHSSGLYAKTGGNPLFIVETLRETRTFSEKSEIDLSPLVRTVIENRFNQLSPDNRRLASTIAAIGRPVSPALLALILDRKEETILERLEQLIQRKVLQEDENGQFNFTHDLVKETAYKLTNESRRSQSHRQIAGGLLAFHREQPEMVAAEIAFHYERAGAEKEAITYYKMAASAAEKLYANETRIKYYEKLCMLLHPEETLPILMKLGDALILVGDWSGAEKTYRQWLDRFGYAITFKERALCDVALGNCLRLQGKYEEARFHLERALHHFMLMEEQAGLGYVYGALGILHYYMGNYDKSLHYLMARLELPDDENRARDDCRFFAFIGFLFYDQCEYEQAVHWFKRQIGRATECRDEYSIGEALGGLALVYLETDDMDLAFDNIVEKMNISKSIGNRMGFAMALGMLGKYYHLQGWGEQAEPCIAFCLEEAVLIRDWHIAAVVLGIEGCILMDQHRYEEAELMIGRSIRLAEQTRIPFFECEGLYFRSLLRQRENQAQSAVEAAAEALEIANRLKRREMQVLLLSQLSHLKVELGWVSPGVAMRQLQKMLKQYSGQREQAAIRLAMWKLQPNSPERRTAALLLNEELYRKSGKQEYLSRCRVMNGPAQAAPARPLPPLAALATQNKRITPNILSEIERYLDSSN</sequence>
<evidence type="ECO:0000256" key="2">
    <source>
        <dbReference type="ARBA" id="ARBA00022840"/>
    </source>
</evidence>
<dbReference type="SUPFAM" id="SSF48452">
    <property type="entry name" value="TPR-like"/>
    <property type="match status" value="3"/>
</dbReference>
<keyword evidence="3" id="KW-0805">Transcription regulation</keyword>
<evidence type="ECO:0000259" key="5">
    <source>
        <dbReference type="SMART" id="SM01043"/>
    </source>
</evidence>
<proteinExistence type="predicted"/>
<dbReference type="InterPro" id="IPR019734">
    <property type="entry name" value="TPR_rpt"/>
</dbReference>
<feature type="domain" description="Bacterial transcriptional activator" evidence="5">
    <location>
        <begin position="113"/>
        <end position="246"/>
    </location>
</feature>
<dbReference type="PANTHER" id="PTHR16305:SF28">
    <property type="entry name" value="GUANYLATE CYCLASE DOMAIN-CONTAINING PROTEIN"/>
    <property type="match status" value="1"/>
</dbReference>
<accession>A0ABY4WB14</accession>
<dbReference type="InterPro" id="IPR027417">
    <property type="entry name" value="P-loop_NTPase"/>
</dbReference>
<dbReference type="InterPro" id="IPR005158">
    <property type="entry name" value="BTAD"/>
</dbReference>
<dbReference type="Gene3D" id="1.10.10.10">
    <property type="entry name" value="Winged helix-like DNA-binding domain superfamily/Winged helix DNA-binding domain"/>
    <property type="match status" value="1"/>
</dbReference>
<dbReference type="RefSeq" id="WP_251871485.1">
    <property type="nucleotide sequence ID" value="NZ_CP098755.1"/>
</dbReference>
<gene>
    <name evidence="6" type="ORF">NDK47_19750</name>
</gene>
<keyword evidence="7" id="KW-1185">Reference proteome</keyword>
<dbReference type="InterPro" id="IPR016032">
    <property type="entry name" value="Sig_transdc_resp-reg_C-effctor"/>
</dbReference>
<name>A0ABY4WB14_9BACL</name>
<evidence type="ECO:0000256" key="3">
    <source>
        <dbReference type="ARBA" id="ARBA00023015"/>
    </source>
</evidence>
<dbReference type="Pfam" id="PF13191">
    <property type="entry name" value="AAA_16"/>
    <property type="match status" value="1"/>
</dbReference>
<evidence type="ECO:0000256" key="1">
    <source>
        <dbReference type="ARBA" id="ARBA00022741"/>
    </source>
</evidence>
<dbReference type="SMART" id="SM00028">
    <property type="entry name" value="TPR"/>
    <property type="match status" value="6"/>
</dbReference>
<dbReference type="PANTHER" id="PTHR16305">
    <property type="entry name" value="TESTICULAR SOLUBLE ADENYLYL CYCLASE"/>
    <property type="match status" value="1"/>
</dbReference>
<keyword evidence="2" id="KW-0067">ATP-binding</keyword>
<reference evidence="6" key="1">
    <citation type="submission" date="2022-06" db="EMBL/GenBank/DDBJ databases">
        <title>Genome sequencing of Brevibacillus sp. BB3-R1.</title>
        <authorList>
            <person name="Heo J."/>
            <person name="Lee D."/>
            <person name="Won M."/>
            <person name="Han B.-H."/>
            <person name="Hong S.-B."/>
            <person name="Kwon S.-W."/>
        </authorList>
    </citation>
    <scope>NUCLEOTIDE SEQUENCE</scope>
    <source>
        <strain evidence="6">BB3-R1</strain>
    </source>
</reference>
<evidence type="ECO:0000313" key="6">
    <source>
        <dbReference type="EMBL" id="USG64371.1"/>
    </source>
</evidence>
<dbReference type="Gene3D" id="1.25.40.10">
    <property type="entry name" value="Tetratricopeptide repeat domain"/>
    <property type="match status" value="3"/>
</dbReference>
<protein>
    <submittedName>
        <fullName evidence="6">AAA family ATPase</fullName>
    </submittedName>
</protein>
<dbReference type="InterPro" id="IPR041664">
    <property type="entry name" value="AAA_16"/>
</dbReference>
<dbReference type="InterPro" id="IPR011990">
    <property type="entry name" value="TPR-like_helical_dom_sf"/>
</dbReference>
<keyword evidence="1" id="KW-0547">Nucleotide-binding</keyword>
<dbReference type="Proteomes" id="UP001056500">
    <property type="component" value="Chromosome"/>
</dbReference>
<keyword evidence="4" id="KW-0804">Transcription</keyword>
<dbReference type="SUPFAM" id="SSF52540">
    <property type="entry name" value="P-loop containing nucleoside triphosphate hydrolases"/>
    <property type="match status" value="1"/>
</dbReference>
<dbReference type="SMART" id="SM01043">
    <property type="entry name" value="BTAD"/>
    <property type="match status" value="1"/>
</dbReference>
<dbReference type="SUPFAM" id="SSF46894">
    <property type="entry name" value="C-terminal effector domain of the bipartite response regulators"/>
    <property type="match status" value="1"/>
</dbReference>
<evidence type="ECO:0000256" key="4">
    <source>
        <dbReference type="ARBA" id="ARBA00023163"/>
    </source>
</evidence>